<accession>A0A396HTF5</accession>
<dbReference type="SUPFAM" id="SSF52047">
    <property type="entry name" value="RNI-like"/>
    <property type="match status" value="1"/>
</dbReference>
<comment type="caution">
    <text evidence="2">The sequence shown here is derived from an EMBL/GenBank/DDBJ whole genome shotgun (WGS) entry which is preliminary data.</text>
</comment>
<dbReference type="EMBL" id="PSQE01000005">
    <property type="protein sequence ID" value="RHN56646.1"/>
    <property type="molecule type" value="Genomic_DNA"/>
</dbReference>
<name>A0A396HTF5_MEDTR</name>
<sequence>MLSHQLIRKFHFKCGSVHWDRFNVDSWIEIAKRHPLENLCISCSRQLILSGRSIFSFPTLVVLKLTRLKVAGNISVDLPSLKTLYLDQVYIMNQENFSKLLSGCPILEELHTRIHYREEDRGVSTDGFQTLIFIFI</sequence>
<feature type="domain" description="F-box/LRR-repeat protein 15/At3g58940/PEG3-like LRR" evidence="1">
    <location>
        <begin position="24"/>
        <end position="112"/>
    </location>
</feature>
<evidence type="ECO:0000313" key="2">
    <source>
        <dbReference type="EMBL" id="RHN56646.1"/>
    </source>
</evidence>
<dbReference type="InterPro" id="IPR055411">
    <property type="entry name" value="LRR_FXL15/At3g58940/PEG3-like"/>
</dbReference>
<evidence type="ECO:0000259" key="1">
    <source>
        <dbReference type="Pfam" id="PF24758"/>
    </source>
</evidence>
<dbReference type="Gramene" id="rna32078">
    <property type="protein sequence ID" value="RHN56646.1"/>
    <property type="gene ID" value="gene32078"/>
</dbReference>
<dbReference type="PANTHER" id="PTHR31900:SF34">
    <property type="entry name" value="EMB|CAB62440.1-RELATED"/>
    <property type="match status" value="1"/>
</dbReference>
<protein>
    <submittedName>
        <fullName evidence="2">Putative leucine-rich repeat domain, L domain-containing protein</fullName>
    </submittedName>
</protein>
<organism evidence="2">
    <name type="scientific">Medicago truncatula</name>
    <name type="common">Barrel medic</name>
    <name type="synonym">Medicago tribuloides</name>
    <dbReference type="NCBI Taxonomy" id="3880"/>
    <lineage>
        <taxon>Eukaryota</taxon>
        <taxon>Viridiplantae</taxon>
        <taxon>Streptophyta</taxon>
        <taxon>Embryophyta</taxon>
        <taxon>Tracheophyta</taxon>
        <taxon>Spermatophyta</taxon>
        <taxon>Magnoliopsida</taxon>
        <taxon>eudicotyledons</taxon>
        <taxon>Gunneridae</taxon>
        <taxon>Pentapetalae</taxon>
        <taxon>rosids</taxon>
        <taxon>fabids</taxon>
        <taxon>Fabales</taxon>
        <taxon>Fabaceae</taxon>
        <taxon>Papilionoideae</taxon>
        <taxon>50 kb inversion clade</taxon>
        <taxon>NPAAA clade</taxon>
        <taxon>Hologalegina</taxon>
        <taxon>IRL clade</taxon>
        <taxon>Trifolieae</taxon>
        <taxon>Medicago</taxon>
    </lineage>
</organism>
<dbReference type="AlphaFoldDB" id="A0A396HTF5"/>
<dbReference type="InterPro" id="IPR050232">
    <property type="entry name" value="FBL13/AtMIF1-like"/>
</dbReference>
<dbReference type="PANTHER" id="PTHR31900">
    <property type="entry name" value="F-BOX/RNI SUPERFAMILY PROTEIN-RELATED"/>
    <property type="match status" value="1"/>
</dbReference>
<reference evidence="2" key="1">
    <citation type="journal article" date="2018" name="Nat. Plants">
        <title>Whole-genome landscape of Medicago truncatula symbiotic genes.</title>
        <authorList>
            <person name="Pecrix Y."/>
            <person name="Gamas P."/>
            <person name="Carrere S."/>
        </authorList>
    </citation>
    <scope>NUCLEOTIDE SEQUENCE</scope>
    <source>
        <tissue evidence="2">Leaves</tissue>
    </source>
</reference>
<dbReference type="Pfam" id="PF24758">
    <property type="entry name" value="LRR_At5g56370"/>
    <property type="match status" value="1"/>
</dbReference>
<dbReference type="Proteomes" id="UP000265566">
    <property type="component" value="Chromosome 5"/>
</dbReference>
<proteinExistence type="predicted"/>
<gene>
    <name evidence="2" type="ORF">MtrunA17_Chr5g0431701</name>
</gene>